<feature type="compositionally biased region" description="Low complexity" evidence="3">
    <location>
        <begin position="791"/>
        <end position="802"/>
    </location>
</feature>
<dbReference type="AlphaFoldDB" id="A0A2P8CBB7"/>
<evidence type="ECO:0000256" key="3">
    <source>
        <dbReference type="SAM" id="MobiDB-lite"/>
    </source>
</evidence>
<gene>
    <name evidence="7" type="ORF">CLV63_1437</name>
</gene>
<feature type="transmembrane region" description="Helical" evidence="4">
    <location>
        <begin position="760"/>
        <end position="781"/>
    </location>
</feature>
<feature type="chain" id="PRO_5015154780" evidence="5">
    <location>
        <begin position="31"/>
        <end position="865"/>
    </location>
</feature>
<comment type="caution">
    <text evidence="7">The sequence shown here is derived from an EMBL/GenBank/DDBJ whole genome shotgun (WGS) entry which is preliminary data.</text>
</comment>
<dbReference type="InterPro" id="IPR015943">
    <property type="entry name" value="WD40/YVTN_repeat-like_dom_sf"/>
</dbReference>
<evidence type="ECO:0000256" key="2">
    <source>
        <dbReference type="PROSITE-ProRule" id="PRU00504"/>
    </source>
</evidence>
<dbReference type="PANTHER" id="PTHR46388">
    <property type="entry name" value="NHL REPEAT-CONTAINING PROTEIN 2"/>
    <property type="match status" value="1"/>
</dbReference>
<keyword evidence="8" id="KW-1185">Reference proteome</keyword>
<feature type="signal peptide" evidence="5">
    <location>
        <begin position="1"/>
        <end position="30"/>
    </location>
</feature>
<keyword evidence="4" id="KW-0812">Transmembrane</keyword>
<dbReference type="Pfam" id="PF25021">
    <property type="entry name" value="TEN_NHL"/>
    <property type="match status" value="3"/>
</dbReference>
<evidence type="ECO:0000256" key="1">
    <source>
        <dbReference type="ARBA" id="ARBA00022737"/>
    </source>
</evidence>
<dbReference type="SUPFAM" id="SSF101898">
    <property type="entry name" value="NHL repeat"/>
    <property type="match status" value="1"/>
</dbReference>
<feature type="compositionally biased region" description="Low complexity" evidence="3">
    <location>
        <begin position="823"/>
        <end position="832"/>
    </location>
</feature>
<dbReference type="RefSeq" id="WP_106587034.1">
    <property type="nucleotide sequence ID" value="NZ_PYGA01000043.1"/>
</dbReference>
<dbReference type="Proteomes" id="UP000240542">
    <property type="component" value="Unassembled WGS sequence"/>
</dbReference>
<dbReference type="PROSITE" id="PS51125">
    <property type="entry name" value="NHL"/>
    <property type="match status" value="1"/>
</dbReference>
<evidence type="ECO:0000256" key="4">
    <source>
        <dbReference type="SAM" id="Phobius"/>
    </source>
</evidence>
<feature type="domain" description="Teneurin NHL" evidence="6">
    <location>
        <begin position="640"/>
        <end position="691"/>
    </location>
</feature>
<dbReference type="Gene3D" id="2.120.10.30">
    <property type="entry name" value="TolB, C-terminal domain"/>
    <property type="match status" value="5"/>
</dbReference>
<dbReference type="InterPro" id="IPR018391">
    <property type="entry name" value="PQQ_b-propeller_rpt"/>
</dbReference>
<feature type="region of interest" description="Disordered" evidence="3">
    <location>
        <begin position="172"/>
        <end position="193"/>
    </location>
</feature>
<dbReference type="PANTHER" id="PTHR46388:SF2">
    <property type="entry name" value="NHL REPEAT-CONTAINING PROTEIN 2"/>
    <property type="match status" value="1"/>
</dbReference>
<keyword evidence="4" id="KW-0472">Membrane</keyword>
<evidence type="ECO:0000256" key="5">
    <source>
        <dbReference type="SAM" id="SignalP"/>
    </source>
</evidence>
<dbReference type="OrthoDB" id="9768084at2"/>
<evidence type="ECO:0000313" key="7">
    <source>
        <dbReference type="EMBL" id="PSK82237.1"/>
    </source>
</evidence>
<protein>
    <submittedName>
        <fullName evidence="7">NHL repeat-containing protein</fullName>
    </submittedName>
</protein>
<feature type="domain" description="Teneurin NHL" evidence="6">
    <location>
        <begin position="66"/>
        <end position="115"/>
    </location>
</feature>
<dbReference type="InterPro" id="IPR011042">
    <property type="entry name" value="6-blade_b-propeller_TolB-like"/>
</dbReference>
<name>A0A2P8CBB7_9ACTN</name>
<feature type="repeat" description="NHL" evidence="2">
    <location>
        <begin position="197"/>
        <end position="227"/>
    </location>
</feature>
<dbReference type="Gene3D" id="2.130.10.10">
    <property type="entry name" value="YVTN repeat-like/Quinoprotein amine dehydrogenase"/>
    <property type="match status" value="1"/>
</dbReference>
<feature type="compositionally biased region" description="Basic and acidic residues" evidence="3">
    <location>
        <begin position="30"/>
        <end position="45"/>
    </location>
</feature>
<keyword evidence="4" id="KW-1133">Transmembrane helix</keyword>
<reference evidence="7 8" key="1">
    <citation type="submission" date="2018-03" db="EMBL/GenBank/DDBJ databases">
        <title>Genomic Encyclopedia of Archaeal and Bacterial Type Strains, Phase II (KMG-II): from individual species to whole genera.</title>
        <authorList>
            <person name="Goeker M."/>
        </authorList>
    </citation>
    <scope>NUCLEOTIDE SEQUENCE [LARGE SCALE GENOMIC DNA]</scope>
    <source>
        <strain evidence="7 8">DSM 45312</strain>
    </source>
</reference>
<feature type="region of interest" description="Disordered" evidence="3">
    <location>
        <begin position="28"/>
        <end position="55"/>
    </location>
</feature>
<sequence>MAARERRGGRLAAGVAALAMCALAVSPAAAHDKESERDSGGDHGKGAGPAPAREITTTAGTGEVGATGDGGPAVQATFDLPTAIAVGPGGILYVIDGARIREIAADGTIETVAGSGGPGFSGDGGPALRARFDPDGGGIAVAPDDTVYVADTANHRVRAIDPDKGTVRTVAGSGPHENPWLDGAFKGDGGPADKARLSRPSDVAVGSDGTLYIADAGNYRVRTVDPDSGKIETIAGVPHPGDGGSGFFPEPDTDDDGVPATETFVEPEGIDVGADGTVFFTENDKDRVRAVDPDNGKIRTVAGSAGLKSAGAVDVGEDGMVYVSDPEAFKVVAMDADSKNAADGVEAIAGSGSREYSGDGGPPTDAGLTPGGIALAGDHTLHVVDSGRIRTVAPAAKKRGAARAPDADIITVAGGGTTTLDDSWSPFGTIGARDLSIENPTRLDVGPDGVVTFDDAGNDRVAAVDPAAGTVGTVAGGGDVQQSDVTDSGIDPGDAAFLNPVAVAVAPDGTRYITGEDARLFSLDADGDTLAPYAEGAGAYEPKTADVAVGPNGDVYFTDGPDDRIRVVRKKGGKAATVAESSPGSGPSAALFGPQNVEHIAVGADGTVYYSDPAGSRVRAVDPGDGSVRIVAGNGRPGFSGDGRSALSAALAMPKGLDVGEDGTLYIADSGNNRIRAVDPDNGTIRTVAGTGPNWGKHNLATAYTGDLGGDGGPAARAKLNGPSDVAVGEDGVLYVADTGNHRIRAIGDPEVLPSPWGSWAVPVVAGVLLAAAVAAAVYLVRLRRRKAAKSAESAPEEAPAADPGPTPQPAPPDDGARPVDAGPVDNDPGGSDSDDEGPHDGDPEGGGPPGNGPGDAGPPSTGSQ</sequence>
<evidence type="ECO:0000313" key="8">
    <source>
        <dbReference type="Proteomes" id="UP000240542"/>
    </source>
</evidence>
<dbReference type="SMART" id="SM00564">
    <property type="entry name" value="PQQ"/>
    <property type="match status" value="6"/>
</dbReference>
<organism evidence="7 8">
    <name type="scientific">Murinocardiopsis flavida</name>
    <dbReference type="NCBI Taxonomy" id="645275"/>
    <lineage>
        <taxon>Bacteria</taxon>
        <taxon>Bacillati</taxon>
        <taxon>Actinomycetota</taxon>
        <taxon>Actinomycetes</taxon>
        <taxon>Streptosporangiales</taxon>
        <taxon>Nocardiopsidaceae</taxon>
        <taxon>Murinocardiopsis</taxon>
    </lineage>
</organism>
<dbReference type="InterPro" id="IPR001258">
    <property type="entry name" value="NHL_repeat"/>
</dbReference>
<accession>A0A2P8CBB7</accession>
<feature type="domain" description="Teneurin NHL" evidence="6">
    <location>
        <begin position="184"/>
        <end position="224"/>
    </location>
</feature>
<feature type="region of interest" description="Disordered" evidence="3">
    <location>
        <begin position="791"/>
        <end position="865"/>
    </location>
</feature>
<keyword evidence="1" id="KW-0677">Repeat</keyword>
<feature type="compositionally biased region" description="Pro residues" evidence="3">
    <location>
        <begin position="803"/>
        <end position="813"/>
    </location>
</feature>
<dbReference type="Pfam" id="PF01436">
    <property type="entry name" value="NHL"/>
    <property type="match status" value="2"/>
</dbReference>
<dbReference type="InterPro" id="IPR056822">
    <property type="entry name" value="TEN_NHL"/>
</dbReference>
<dbReference type="EMBL" id="PYGA01000043">
    <property type="protein sequence ID" value="PSK82237.1"/>
    <property type="molecule type" value="Genomic_DNA"/>
</dbReference>
<keyword evidence="5" id="KW-0732">Signal</keyword>
<evidence type="ECO:0000259" key="6">
    <source>
        <dbReference type="Pfam" id="PF25021"/>
    </source>
</evidence>
<dbReference type="SUPFAM" id="SSF63829">
    <property type="entry name" value="Calcium-dependent phosphotriesterase"/>
    <property type="match status" value="1"/>
</dbReference>
<proteinExistence type="predicted"/>
<feature type="compositionally biased region" description="Gly residues" evidence="3">
    <location>
        <begin position="845"/>
        <end position="856"/>
    </location>
</feature>